<evidence type="ECO:0000259" key="1">
    <source>
        <dbReference type="Pfam" id="PF01385"/>
    </source>
</evidence>
<organism evidence="2 3">
    <name type="scientific">Ferrimicrobium acidiphilum</name>
    <dbReference type="NCBI Taxonomy" id="121039"/>
    <lineage>
        <taxon>Bacteria</taxon>
        <taxon>Bacillati</taxon>
        <taxon>Actinomycetota</taxon>
        <taxon>Acidimicrobiia</taxon>
        <taxon>Acidimicrobiales</taxon>
        <taxon>Acidimicrobiaceae</taxon>
        <taxon>Ferrimicrobium</taxon>
    </lineage>
</organism>
<gene>
    <name evidence="2" type="ORF">AB6A68_00925</name>
</gene>
<comment type="caution">
    <text evidence="2">The sequence shown here is derived from an EMBL/GenBank/DDBJ whole genome shotgun (WGS) entry which is preliminary data.</text>
</comment>
<dbReference type="GO" id="GO:0004519">
    <property type="term" value="F:endonuclease activity"/>
    <property type="evidence" value="ECO:0007669"/>
    <property type="project" value="UniProtKB-KW"/>
</dbReference>
<keyword evidence="2" id="KW-0255">Endonuclease</keyword>
<proteinExistence type="predicted"/>
<keyword evidence="3" id="KW-1185">Reference proteome</keyword>
<dbReference type="Proteomes" id="UP001560267">
    <property type="component" value="Unassembled WGS sequence"/>
</dbReference>
<dbReference type="Pfam" id="PF01385">
    <property type="entry name" value="OrfB_IS605"/>
    <property type="match status" value="1"/>
</dbReference>
<evidence type="ECO:0000313" key="2">
    <source>
        <dbReference type="EMBL" id="MEX6428407.1"/>
    </source>
</evidence>
<dbReference type="RefSeq" id="WP_369084091.1">
    <property type="nucleotide sequence ID" value="NZ_JBFSHR010000002.1"/>
</dbReference>
<dbReference type="EMBL" id="JBFSHR010000002">
    <property type="protein sequence ID" value="MEX6428407.1"/>
    <property type="molecule type" value="Genomic_DNA"/>
</dbReference>
<reference evidence="2 3" key="1">
    <citation type="submission" date="2024-07" db="EMBL/GenBank/DDBJ databases">
        <title>Draft Genome Sequence of Ferrimicrobium acidiphilum Strain YE2023, Isolated from a Pulp of Bioleach Reactor.</title>
        <authorList>
            <person name="Elkina Y.A."/>
            <person name="Bulaeva A.G."/>
            <person name="Beletsky A.V."/>
            <person name="Mardanov A.V."/>
        </authorList>
    </citation>
    <scope>NUCLEOTIDE SEQUENCE [LARGE SCALE GENOMIC DNA]</scope>
    <source>
        <strain evidence="2 3">YE2023</strain>
    </source>
</reference>
<feature type="domain" description="Probable transposase IS891/IS1136/IS1341" evidence="1">
    <location>
        <begin position="259"/>
        <end position="367"/>
    </location>
</feature>
<name>A0ABV3XYM8_9ACTN</name>
<accession>A0ABV3XYM8</accession>
<keyword evidence="2" id="KW-0540">Nuclease</keyword>
<dbReference type="InterPro" id="IPR001959">
    <property type="entry name" value="Transposase"/>
</dbReference>
<protein>
    <submittedName>
        <fullName evidence="2">RNA-guided endonuclease TnpB family protein</fullName>
    </submittedName>
</protein>
<keyword evidence="2" id="KW-0378">Hydrolase</keyword>
<evidence type="ECO:0000313" key="3">
    <source>
        <dbReference type="Proteomes" id="UP001560267"/>
    </source>
</evidence>
<sequence>MLVIVAMRTKAQAQRVAELTGGKLVLKDNQPTCKVSLSGDFEQYREDVESVSVLFKLYDKAGKPVPSGWTLTGATFEVEWPKESPINSHFGARRFAYNWALVTVKSDMDAKKKDENYVSTQWTLAALRKRWNQEKDVVAPNSKECYASGIADLVQALSNWSQSKKGERKGKRVGFPKFASKRRDPGRVRFTTGAMRFEDDRRTIVLPNIGALGSKENTRWVQRHLAKNNARLLNCTLSERWGRLFISCQLAIRDKLASPTNQAPSKPITRAGVDLGLGSFVTVTDSNEDRIVFSNPAPLRASMAELKRTQKQLSRRIPRSHGYERAKTKLNRLYRKSTSMRRENVHQVTRCLVDTYGEIKIEDLNIAAC</sequence>
<dbReference type="NCBIfam" id="NF040570">
    <property type="entry name" value="guided_TnpB"/>
    <property type="match status" value="1"/>
</dbReference>